<dbReference type="InterPro" id="IPR000415">
    <property type="entry name" value="Nitroreductase-like"/>
</dbReference>
<dbReference type="EMBL" id="VSSQ01079087">
    <property type="protein sequence ID" value="MPN28702.1"/>
    <property type="molecule type" value="Genomic_DNA"/>
</dbReference>
<protein>
    <recommendedName>
        <fullName evidence="2">Nitroreductase domain-containing protein</fullName>
    </recommendedName>
</protein>
<gene>
    <name evidence="1" type="ORF">SDC9_176147</name>
</gene>
<sequence>MIAADHMMLQAADLGLGTTFVGLYDEKALREAFPQLEGLTVEGLMVLGHPAADAKPSKLHFESLLMDQVIIRV</sequence>
<evidence type="ECO:0000313" key="1">
    <source>
        <dbReference type="EMBL" id="MPN28702.1"/>
    </source>
</evidence>
<organism evidence="1">
    <name type="scientific">bioreactor metagenome</name>
    <dbReference type="NCBI Taxonomy" id="1076179"/>
    <lineage>
        <taxon>unclassified sequences</taxon>
        <taxon>metagenomes</taxon>
        <taxon>ecological metagenomes</taxon>
    </lineage>
</organism>
<reference evidence="1" key="1">
    <citation type="submission" date="2019-08" db="EMBL/GenBank/DDBJ databases">
        <authorList>
            <person name="Kucharzyk K."/>
            <person name="Murdoch R.W."/>
            <person name="Higgins S."/>
            <person name="Loffler F."/>
        </authorList>
    </citation>
    <scope>NUCLEOTIDE SEQUENCE</scope>
</reference>
<dbReference type="Gene3D" id="3.40.109.10">
    <property type="entry name" value="NADH Oxidase"/>
    <property type="match status" value="1"/>
</dbReference>
<dbReference type="AlphaFoldDB" id="A0A645GRY6"/>
<evidence type="ECO:0008006" key="2">
    <source>
        <dbReference type="Google" id="ProtNLM"/>
    </source>
</evidence>
<accession>A0A645GRY6</accession>
<dbReference type="SUPFAM" id="SSF55469">
    <property type="entry name" value="FMN-dependent nitroreductase-like"/>
    <property type="match status" value="1"/>
</dbReference>
<dbReference type="GO" id="GO:0016491">
    <property type="term" value="F:oxidoreductase activity"/>
    <property type="evidence" value="ECO:0007669"/>
    <property type="project" value="InterPro"/>
</dbReference>
<proteinExistence type="predicted"/>
<name>A0A645GRY6_9ZZZZ</name>
<comment type="caution">
    <text evidence="1">The sequence shown here is derived from an EMBL/GenBank/DDBJ whole genome shotgun (WGS) entry which is preliminary data.</text>
</comment>